<evidence type="ECO:0000313" key="2">
    <source>
        <dbReference type="EMBL" id="MBA0816320.1"/>
    </source>
</evidence>
<evidence type="ECO:0000313" key="3">
    <source>
        <dbReference type="Proteomes" id="UP000593560"/>
    </source>
</evidence>
<name>A0A7J9I2G6_9ROSI</name>
<organism evidence="2 3">
    <name type="scientific">Gossypium harknessii</name>
    <dbReference type="NCBI Taxonomy" id="34285"/>
    <lineage>
        <taxon>Eukaryota</taxon>
        <taxon>Viridiplantae</taxon>
        <taxon>Streptophyta</taxon>
        <taxon>Embryophyta</taxon>
        <taxon>Tracheophyta</taxon>
        <taxon>Spermatophyta</taxon>
        <taxon>Magnoliopsida</taxon>
        <taxon>eudicotyledons</taxon>
        <taxon>Gunneridae</taxon>
        <taxon>Pentapetalae</taxon>
        <taxon>rosids</taxon>
        <taxon>malvids</taxon>
        <taxon>Malvales</taxon>
        <taxon>Malvaceae</taxon>
        <taxon>Malvoideae</taxon>
        <taxon>Gossypium</taxon>
    </lineage>
</organism>
<accession>A0A7J9I2G6</accession>
<keyword evidence="1" id="KW-0812">Transmembrane</keyword>
<protein>
    <submittedName>
        <fullName evidence="2">Uncharacterized protein</fullName>
    </submittedName>
</protein>
<comment type="caution">
    <text evidence="2">The sequence shown here is derived from an EMBL/GenBank/DDBJ whole genome shotgun (WGS) entry which is preliminary data.</text>
</comment>
<dbReference type="Proteomes" id="UP000593560">
    <property type="component" value="Unassembled WGS sequence"/>
</dbReference>
<sequence length="79" mass="8769">MKSDGRSIKIDLANLTLEDDEDEILAVSSDADSTKKVYDLCLVGCFFTASVIHFPAMRSTMENLWHPIKGVHISDLGKK</sequence>
<keyword evidence="3" id="KW-1185">Reference proteome</keyword>
<keyword evidence="1" id="KW-0472">Membrane</keyword>
<gene>
    <name evidence="2" type="ORF">Gohar_000998</name>
</gene>
<dbReference type="OrthoDB" id="940669at2759"/>
<keyword evidence="1" id="KW-1133">Transmembrane helix</keyword>
<reference evidence="2 3" key="1">
    <citation type="journal article" date="2019" name="Genome Biol. Evol.">
        <title>Insights into the evolution of the New World diploid cottons (Gossypium, subgenus Houzingenia) based on genome sequencing.</title>
        <authorList>
            <person name="Grover C.E."/>
            <person name="Arick M.A. 2nd"/>
            <person name="Thrash A."/>
            <person name="Conover J.L."/>
            <person name="Sanders W.S."/>
            <person name="Peterson D.G."/>
            <person name="Frelichowski J.E."/>
            <person name="Scheffler J.A."/>
            <person name="Scheffler B.E."/>
            <person name="Wendel J.F."/>
        </authorList>
    </citation>
    <scope>NUCLEOTIDE SEQUENCE [LARGE SCALE GENOMIC DNA]</scope>
    <source>
        <strain evidence="2">0</strain>
        <tissue evidence="2">Leaf</tissue>
    </source>
</reference>
<proteinExistence type="predicted"/>
<dbReference type="AlphaFoldDB" id="A0A7J9I2G6"/>
<feature type="transmembrane region" description="Helical" evidence="1">
    <location>
        <begin position="37"/>
        <end position="56"/>
    </location>
</feature>
<evidence type="ECO:0000256" key="1">
    <source>
        <dbReference type="SAM" id="Phobius"/>
    </source>
</evidence>
<dbReference type="EMBL" id="JABFAD010000013">
    <property type="protein sequence ID" value="MBA0816320.1"/>
    <property type="molecule type" value="Genomic_DNA"/>
</dbReference>